<proteinExistence type="predicted"/>
<dbReference type="PANTHER" id="PTHR13052:SF2">
    <property type="entry name" value="NUCLEAR FACTOR KAPPA-B-BINDING PROTEIN"/>
    <property type="match status" value="1"/>
</dbReference>
<evidence type="ECO:0000313" key="3">
    <source>
        <dbReference type="Proteomes" id="UP001054889"/>
    </source>
</evidence>
<reference evidence="2" key="1">
    <citation type="journal article" date="2018" name="DNA Res.">
        <title>Multiple hybrid de novo genome assembly of finger millet, an orphan allotetraploid crop.</title>
        <authorList>
            <person name="Hatakeyama M."/>
            <person name="Aluri S."/>
            <person name="Balachadran M.T."/>
            <person name="Sivarajan S.R."/>
            <person name="Patrignani A."/>
            <person name="Gruter S."/>
            <person name="Poveda L."/>
            <person name="Shimizu-Inatsugi R."/>
            <person name="Baeten J."/>
            <person name="Francoijs K.J."/>
            <person name="Nataraja K.N."/>
            <person name="Reddy Y.A.N."/>
            <person name="Phadnis S."/>
            <person name="Ravikumar R.L."/>
            <person name="Schlapbach R."/>
            <person name="Sreeman S.M."/>
            <person name="Shimizu K.K."/>
        </authorList>
    </citation>
    <scope>NUCLEOTIDE SEQUENCE</scope>
</reference>
<dbReference type="Proteomes" id="UP001054889">
    <property type="component" value="Unassembled WGS sequence"/>
</dbReference>
<keyword evidence="3" id="KW-1185">Reference proteome</keyword>
<organism evidence="2 3">
    <name type="scientific">Eleusine coracana subsp. coracana</name>
    <dbReference type="NCBI Taxonomy" id="191504"/>
    <lineage>
        <taxon>Eukaryota</taxon>
        <taxon>Viridiplantae</taxon>
        <taxon>Streptophyta</taxon>
        <taxon>Embryophyta</taxon>
        <taxon>Tracheophyta</taxon>
        <taxon>Spermatophyta</taxon>
        <taxon>Magnoliopsida</taxon>
        <taxon>Liliopsida</taxon>
        <taxon>Poales</taxon>
        <taxon>Poaceae</taxon>
        <taxon>PACMAD clade</taxon>
        <taxon>Chloridoideae</taxon>
        <taxon>Cynodonteae</taxon>
        <taxon>Eleusininae</taxon>
        <taxon>Eleusine</taxon>
    </lineage>
</organism>
<dbReference type="EMBL" id="BQKI01000014">
    <property type="protein sequence ID" value="GJN07521.1"/>
    <property type="molecule type" value="Genomic_DNA"/>
</dbReference>
<dbReference type="PANTHER" id="PTHR13052">
    <property type="entry name" value="NFRKB-RELATED"/>
    <property type="match status" value="1"/>
</dbReference>
<reference evidence="2" key="2">
    <citation type="submission" date="2021-12" db="EMBL/GenBank/DDBJ databases">
        <title>Resequencing data analysis of finger millet.</title>
        <authorList>
            <person name="Hatakeyama M."/>
            <person name="Aluri S."/>
            <person name="Balachadran M.T."/>
            <person name="Sivarajan S.R."/>
            <person name="Poveda L."/>
            <person name="Shimizu-Inatsugi R."/>
            <person name="Schlapbach R."/>
            <person name="Sreeman S.M."/>
            <person name="Shimizu K.K."/>
        </authorList>
    </citation>
    <scope>NUCLEOTIDE SEQUENCE</scope>
</reference>
<gene>
    <name evidence="2" type="primary">ga25359</name>
    <name evidence="2" type="ORF">PR202_ga25359</name>
</gene>
<evidence type="ECO:0000256" key="1">
    <source>
        <dbReference type="SAM" id="MobiDB-lite"/>
    </source>
</evidence>
<dbReference type="GO" id="GO:0031011">
    <property type="term" value="C:Ino80 complex"/>
    <property type="evidence" value="ECO:0007669"/>
    <property type="project" value="InterPro"/>
</dbReference>
<feature type="region of interest" description="Disordered" evidence="1">
    <location>
        <begin position="193"/>
        <end position="218"/>
    </location>
</feature>
<comment type="caution">
    <text evidence="2">The sequence shown here is derived from an EMBL/GenBank/DDBJ whole genome shotgun (WGS) entry which is preliminary data.</text>
</comment>
<protein>
    <submittedName>
        <fullName evidence="2">Uncharacterized protein</fullName>
    </submittedName>
</protein>
<feature type="compositionally biased region" description="Polar residues" evidence="1">
    <location>
        <begin position="196"/>
        <end position="210"/>
    </location>
</feature>
<accession>A0AAV5DB51</accession>
<dbReference type="AlphaFoldDB" id="A0AAV5DB51"/>
<evidence type="ECO:0000313" key="2">
    <source>
        <dbReference type="EMBL" id="GJN07521.1"/>
    </source>
</evidence>
<name>A0AAV5DB51_ELECO</name>
<dbReference type="InterPro" id="IPR024867">
    <property type="entry name" value="NFRKB"/>
</dbReference>
<sequence>MRSSSLCYGDIHPDAVLSKEKQIKAAEKEHRIDFMVETLKKWRKRWLSCGDTENLFSDNPAKKKQGITQVSVSKAGMPLKVSQSVDVSKFMSYIEISRTQLNHIKRLKQSGDGIQTKHVSRVVGGLDKFPVKPFGALMEGEQTRLREHWLEVVRKDLPAAFGVIKDRKVLMEKSRKLLGLELGEKNVSIMRKVEHSPQSISQGRNDQSQSLEEDDENTKYMETSICHIEGSNVKDSDLAVNLTDVTSQSEQISDDQNEDLTDIKLCKDGLDVQHDKIPEVRYKDTTLQSYSPENQQMKSTNCIRRHIHTLDSQHMQVQDLDGVAGPSIHPHEQDQDVHSISNTIVNHSSHGVNGPAEKGHLQMNTVIVGREEADNHPMIPSCSSSLLPKSSGDQILVDDFLESNDHVQGVKDRWQMAGPPESYCHPPENRMYEGSDDLQVTQSYLSSGQHSSSVYMNSGILGQQLTQVTTSAFPVDNSTSFMEPFSNHQNNGHLQIVKDIRGISYSLQHANSIEQSMAFHSSTKNSLAESAPFPVHEQSQSGLFVQQLHNNLYSGVRFPNSGNPPVAEQHSYPDFAPMDHRYNNWSIEGDKLHNNNLSGLESESDVCLTQVLPSGSNTDGSLFSAISQYRRPSVHMQPIRSSPSQLLEPENQILPPRNFVPRPQDTNPQFQVLRNLNLMLSFAVSYGAR</sequence>